<dbReference type="KEGG" id="amus:LMH87_010583"/>
<dbReference type="AlphaFoldDB" id="A0A9W8UN42"/>
<accession>A0A9W8UN42</accession>
<proteinExistence type="predicted"/>
<dbReference type="GeneID" id="80897742"/>
<feature type="compositionally biased region" description="Basic and acidic residues" evidence="1">
    <location>
        <begin position="220"/>
        <end position="247"/>
    </location>
</feature>
<gene>
    <name evidence="2" type="ORF">LMH87_010583</name>
</gene>
<feature type="region of interest" description="Disordered" evidence="1">
    <location>
        <begin position="1"/>
        <end position="74"/>
    </location>
</feature>
<feature type="compositionally biased region" description="Basic residues" evidence="1">
    <location>
        <begin position="155"/>
        <end position="164"/>
    </location>
</feature>
<dbReference type="EMBL" id="JAJHUN010000008">
    <property type="protein sequence ID" value="KAJ4154120.1"/>
    <property type="molecule type" value="Genomic_DNA"/>
</dbReference>
<dbReference type="Proteomes" id="UP001144673">
    <property type="component" value="Chromosome 5"/>
</dbReference>
<protein>
    <submittedName>
        <fullName evidence="2">Uncharacterized protein</fullName>
    </submittedName>
</protein>
<feature type="compositionally biased region" description="Acidic residues" evidence="1">
    <location>
        <begin position="191"/>
        <end position="201"/>
    </location>
</feature>
<reference evidence="2" key="1">
    <citation type="journal article" date="2023" name="Access Microbiol">
        <title>De-novo genome assembly for Akanthomyces muscarius, a biocontrol agent of insect agricultural pests.</title>
        <authorList>
            <person name="Erdos Z."/>
            <person name="Studholme D.J."/>
            <person name="Raymond B."/>
            <person name="Sharma M."/>
        </authorList>
    </citation>
    <scope>NUCLEOTIDE SEQUENCE</scope>
    <source>
        <strain evidence="2">Ve6</strain>
    </source>
</reference>
<comment type="caution">
    <text evidence="2">The sequence shown here is derived from an EMBL/GenBank/DDBJ whole genome shotgun (WGS) entry which is preliminary data.</text>
</comment>
<evidence type="ECO:0000313" key="2">
    <source>
        <dbReference type="EMBL" id="KAJ4154120.1"/>
    </source>
</evidence>
<evidence type="ECO:0000256" key="1">
    <source>
        <dbReference type="SAM" id="MobiDB-lite"/>
    </source>
</evidence>
<name>A0A9W8UN42_AKAMU</name>
<feature type="compositionally biased region" description="Acidic residues" evidence="1">
    <location>
        <begin position="12"/>
        <end position="21"/>
    </location>
</feature>
<organism evidence="2 3">
    <name type="scientific">Akanthomyces muscarius</name>
    <name type="common">Entomopathogenic fungus</name>
    <name type="synonym">Lecanicillium muscarium</name>
    <dbReference type="NCBI Taxonomy" id="2231603"/>
    <lineage>
        <taxon>Eukaryota</taxon>
        <taxon>Fungi</taxon>
        <taxon>Dikarya</taxon>
        <taxon>Ascomycota</taxon>
        <taxon>Pezizomycotina</taxon>
        <taxon>Sordariomycetes</taxon>
        <taxon>Hypocreomycetidae</taxon>
        <taxon>Hypocreales</taxon>
        <taxon>Cordycipitaceae</taxon>
        <taxon>Akanthomyces</taxon>
    </lineage>
</organism>
<dbReference type="RefSeq" id="XP_056054778.1">
    <property type="nucleotide sequence ID" value="XM_056197762.1"/>
</dbReference>
<evidence type="ECO:0000313" key="3">
    <source>
        <dbReference type="Proteomes" id="UP001144673"/>
    </source>
</evidence>
<keyword evidence="3" id="KW-1185">Reference proteome</keyword>
<sequence length="541" mass="60723">MARHVHSTLSDEGIDDADLMDIEPQQRSDHWSRGSIGRPSSAAQSNVEEVDWQFQEDAAPGPFSSAQTHDEQLPETVPIPSQLEDIRLTTIETIEGRDRLDFSETCTTAHRSSPFAMNDAMDNPFEFVSRQSQMTHLPASEVGEPASLLGERPGKTSKRAKVPRKTAPEQMPKKPYNTRSGPKVSYADGESSSDEDDDLEEVSSLYAASHSRAQNANKKTRPDKSMARRAAKEASSKRKRREERVDSKITQTAETRRRRQRPKTPLPIDDETQRVPTTLLTTPPVTDQRPKKCQKRQPQRPSAIKPKPQANNRKPENASPAAGPMTGSPELGSEQPAHVLSDARSDNRRTQLCGPAHPEDVDQNEEEQNGSSVAESIHSTRMTTPSVQPSPQRISNSIESIPAARPPLMGDLSILMSRNVSRRDEDIGHRLQEIHKRIGMYLQDKEKEVGSVASVYRQNGTSIVDRLQKRFAKEHHTLLRRLQEDSDALSQRLNSAKRGLREGARDRQRVLKELDRTAQKRQQSCCKEIGRIKDIAKRIQN</sequence>
<feature type="compositionally biased region" description="Low complexity" evidence="1">
    <location>
        <begin position="275"/>
        <end position="286"/>
    </location>
</feature>
<feature type="region of interest" description="Disordered" evidence="1">
    <location>
        <begin position="136"/>
        <end position="374"/>
    </location>
</feature>